<evidence type="ECO:0000259" key="14">
    <source>
        <dbReference type="Pfam" id="PF00593"/>
    </source>
</evidence>
<sequence>MNTRLKAIPRLILSGTVAAGLSMPVAHAQTVLEEIVVTAQKREERVSDVPIAVSVLNSDKIDAAHAVGFEGLQQLIPSVSVRKGNTNRNSTVVIRGIGTISFSTAAEPSVSTVVDGVVLARSGQAFTDLYDLERLEVLRGPQGTLFGKNASAGVVNMTTKRPSEELTGSVDVSVFEGNETRLKGRISGPLSESARASLTVFDGSFDGYITNTFTGQDTNGYDRTGFRGMLEWDVSDSVDVLVIAEDYSAEDNCCADLEGLPSGRNPASPAAPNSAGIVNGVADIDLSQRLIDHDLETSTQDDHSALSVQIDADIGDYVLTSITAGREWDNTEVREGDFTSNAGDVAQPVDFSNTFFQLHDLGIQSWEQFSQELRITSPAGERFSWQAGLFYWNLESDRSFRRDASCQVHPNNDPILEANPGLTCLANDIVAATAVFDTKFENFAVFGQGNLRLSDTLNLILGLRYTDDEVSFNHRRTNDDPFGRRGVGVRGAGNNTDFSNSTSETNTSGKIGLQWDVSDSGMLYATYSQGYKGPAFNTFYNMAETDTLPIGAETSDAYELGYKLTTDSLFANLTLFKTDIEGFQANNFDDSSGVTITRLTNAGDVSTQGIELDLLWQATDNLQISGGFASVDAEIDRFNCPRDAAAGSCTDRSGLDVPFSPDLKYTLSANYVLPMSSFDVILNGSFVHMDEQVSDLPGNNGTVNPAAVLPGYDILNASVAFSFNEGRYVLTLIGKNLGDESYVTTYSGDNFRYQIPRDAERYFGVSFKAEF</sequence>
<name>A0A918VK57_9GAMM</name>
<feature type="domain" description="TonB-dependent receptor-like beta-barrel" evidence="14">
    <location>
        <begin position="282"/>
        <end position="737"/>
    </location>
</feature>
<evidence type="ECO:0000256" key="9">
    <source>
        <dbReference type="ARBA" id="ARBA00023136"/>
    </source>
</evidence>
<dbReference type="EMBL" id="BMXA01000001">
    <property type="protein sequence ID" value="GHA02538.1"/>
    <property type="molecule type" value="Genomic_DNA"/>
</dbReference>
<feature type="domain" description="TonB-dependent receptor plug" evidence="15">
    <location>
        <begin position="46"/>
        <end position="154"/>
    </location>
</feature>
<organism evidence="16 17">
    <name type="scientific">Arenicella chitinivorans</name>
    <dbReference type="NCBI Taxonomy" id="1329800"/>
    <lineage>
        <taxon>Bacteria</taxon>
        <taxon>Pseudomonadati</taxon>
        <taxon>Pseudomonadota</taxon>
        <taxon>Gammaproteobacteria</taxon>
        <taxon>Arenicellales</taxon>
        <taxon>Arenicellaceae</taxon>
        <taxon>Arenicella</taxon>
    </lineage>
</organism>
<keyword evidence="8 12" id="KW-0798">TonB box</keyword>
<keyword evidence="17" id="KW-1185">Reference proteome</keyword>
<dbReference type="GO" id="GO:0009279">
    <property type="term" value="C:cell outer membrane"/>
    <property type="evidence" value="ECO:0007669"/>
    <property type="project" value="UniProtKB-SubCell"/>
</dbReference>
<keyword evidence="7" id="KW-0406">Ion transport</keyword>
<comment type="subcellular location">
    <subcellularLocation>
        <location evidence="1 11">Cell outer membrane</location>
        <topology evidence="1 11">Multi-pass membrane protein</topology>
    </subcellularLocation>
</comment>
<keyword evidence="6" id="KW-0408">Iron</keyword>
<dbReference type="SUPFAM" id="SSF56935">
    <property type="entry name" value="Porins"/>
    <property type="match status" value="1"/>
</dbReference>
<dbReference type="Gene3D" id="2.40.170.20">
    <property type="entry name" value="TonB-dependent receptor, beta-barrel domain"/>
    <property type="match status" value="1"/>
</dbReference>
<reference evidence="16" key="1">
    <citation type="journal article" date="2014" name="Int. J. Syst. Evol. Microbiol.">
        <title>Complete genome sequence of Corynebacterium casei LMG S-19264T (=DSM 44701T), isolated from a smear-ripened cheese.</title>
        <authorList>
            <consortium name="US DOE Joint Genome Institute (JGI-PGF)"/>
            <person name="Walter F."/>
            <person name="Albersmeier A."/>
            <person name="Kalinowski J."/>
            <person name="Ruckert C."/>
        </authorList>
    </citation>
    <scope>NUCLEOTIDE SEQUENCE</scope>
    <source>
        <strain evidence="16">KCTC 12711</strain>
    </source>
</reference>
<dbReference type="RefSeq" id="WP_189398875.1">
    <property type="nucleotide sequence ID" value="NZ_BMXA01000001.1"/>
</dbReference>
<dbReference type="Pfam" id="PF00593">
    <property type="entry name" value="TonB_dep_Rec_b-barrel"/>
    <property type="match status" value="1"/>
</dbReference>
<keyword evidence="5 11" id="KW-0812">Transmembrane</keyword>
<keyword evidence="9 11" id="KW-0472">Membrane</keyword>
<dbReference type="PANTHER" id="PTHR32552:SF81">
    <property type="entry name" value="TONB-DEPENDENT OUTER MEMBRANE RECEPTOR"/>
    <property type="match status" value="1"/>
</dbReference>
<feature type="chain" id="PRO_5038081959" evidence="13">
    <location>
        <begin position="29"/>
        <end position="771"/>
    </location>
</feature>
<dbReference type="InterPro" id="IPR036942">
    <property type="entry name" value="Beta-barrel_TonB_sf"/>
</dbReference>
<comment type="similarity">
    <text evidence="11 12">Belongs to the TonB-dependent receptor family.</text>
</comment>
<feature type="signal peptide" evidence="13">
    <location>
        <begin position="1"/>
        <end position="28"/>
    </location>
</feature>
<protein>
    <submittedName>
        <fullName evidence="16">TonB-dependent receptor</fullName>
    </submittedName>
</protein>
<comment type="caution">
    <text evidence="16">The sequence shown here is derived from an EMBL/GenBank/DDBJ whole genome shotgun (WGS) entry which is preliminary data.</text>
</comment>
<evidence type="ECO:0000256" key="1">
    <source>
        <dbReference type="ARBA" id="ARBA00004571"/>
    </source>
</evidence>
<dbReference type="AlphaFoldDB" id="A0A918VK57"/>
<reference evidence="16" key="2">
    <citation type="submission" date="2020-09" db="EMBL/GenBank/DDBJ databases">
        <authorList>
            <person name="Sun Q."/>
            <person name="Kim S."/>
        </authorList>
    </citation>
    <scope>NUCLEOTIDE SEQUENCE</scope>
    <source>
        <strain evidence="16">KCTC 12711</strain>
    </source>
</reference>
<accession>A0A918VK57</accession>
<dbReference type="Pfam" id="PF07715">
    <property type="entry name" value="Plug"/>
    <property type="match status" value="1"/>
</dbReference>
<keyword evidence="16" id="KW-0675">Receptor</keyword>
<dbReference type="CDD" id="cd01347">
    <property type="entry name" value="ligand_gated_channel"/>
    <property type="match status" value="1"/>
</dbReference>
<evidence type="ECO:0000259" key="15">
    <source>
        <dbReference type="Pfam" id="PF07715"/>
    </source>
</evidence>
<evidence type="ECO:0000256" key="11">
    <source>
        <dbReference type="PROSITE-ProRule" id="PRU01360"/>
    </source>
</evidence>
<evidence type="ECO:0000256" key="12">
    <source>
        <dbReference type="RuleBase" id="RU003357"/>
    </source>
</evidence>
<evidence type="ECO:0000256" key="13">
    <source>
        <dbReference type="SAM" id="SignalP"/>
    </source>
</evidence>
<dbReference type="GO" id="GO:0006826">
    <property type="term" value="P:iron ion transport"/>
    <property type="evidence" value="ECO:0007669"/>
    <property type="project" value="UniProtKB-KW"/>
</dbReference>
<evidence type="ECO:0000256" key="3">
    <source>
        <dbReference type="ARBA" id="ARBA00022452"/>
    </source>
</evidence>
<evidence type="ECO:0000256" key="10">
    <source>
        <dbReference type="ARBA" id="ARBA00023237"/>
    </source>
</evidence>
<dbReference type="Proteomes" id="UP000614811">
    <property type="component" value="Unassembled WGS sequence"/>
</dbReference>
<dbReference type="InterPro" id="IPR012910">
    <property type="entry name" value="Plug_dom"/>
</dbReference>
<evidence type="ECO:0000256" key="6">
    <source>
        <dbReference type="ARBA" id="ARBA00023004"/>
    </source>
</evidence>
<evidence type="ECO:0000256" key="4">
    <source>
        <dbReference type="ARBA" id="ARBA00022496"/>
    </source>
</evidence>
<dbReference type="InterPro" id="IPR000531">
    <property type="entry name" value="Beta-barrel_TonB"/>
</dbReference>
<keyword evidence="4" id="KW-0410">Iron transport</keyword>
<keyword evidence="13" id="KW-0732">Signal</keyword>
<evidence type="ECO:0000256" key="5">
    <source>
        <dbReference type="ARBA" id="ARBA00022692"/>
    </source>
</evidence>
<evidence type="ECO:0000313" key="17">
    <source>
        <dbReference type="Proteomes" id="UP000614811"/>
    </source>
</evidence>
<evidence type="ECO:0000256" key="2">
    <source>
        <dbReference type="ARBA" id="ARBA00022448"/>
    </source>
</evidence>
<gene>
    <name evidence="16" type="primary">fyuA</name>
    <name evidence="16" type="ORF">GCM10008090_09890</name>
</gene>
<dbReference type="PANTHER" id="PTHR32552">
    <property type="entry name" value="FERRICHROME IRON RECEPTOR-RELATED"/>
    <property type="match status" value="1"/>
</dbReference>
<evidence type="ECO:0000256" key="8">
    <source>
        <dbReference type="ARBA" id="ARBA00023077"/>
    </source>
</evidence>
<keyword evidence="2 11" id="KW-0813">Transport</keyword>
<evidence type="ECO:0000313" key="16">
    <source>
        <dbReference type="EMBL" id="GHA02538.1"/>
    </source>
</evidence>
<evidence type="ECO:0000256" key="7">
    <source>
        <dbReference type="ARBA" id="ARBA00023065"/>
    </source>
</evidence>
<proteinExistence type="inferred from homology"/>
<dbReference type="PROSITE" id="PS52016">
    <property type="entry name" value="TONB_DEPENDENT_REC_3"/>
    <property type="match status" value="1"/>
</dbReference>
<keyword evidence="10 11" id="KW-0998">Cell outer membrane</keyword>
<dbReference type="InterPro" id="IPR039426">
    <property type="entry name" value="TonB-dep_rcpt-like"/>
</dbReference>
<keyword evidence="3 11" id="KW-1134">Transmembrane beta strand</keyword>